<name>A0A2D0LFQ3_9GAMM</name>
<gene>
    <name evidence="1" type="ORF">Xkoz_00720</name>
</gene>
<dbReference type="Proteomes" id="UP000221101">
    <property type="component" value="Unassembled WGS sequence"/>
</dbReference>
<dbReference type="EMBL" id="NJCX01000004">
    <property type="protein sequence ID" value="PHM74482.1"/>
    <property type="molecule type" value="Genomic_DNA"/>
</dbReference>
<evidence type="ECO:0000313" key="2">
    <source>
        <dbReference type="Proteomes" id="UP000221101"/>
    </source>
</evidence>
<dbReference type="AlphaFoldDB" id="A0A2D0LFQ3"/>
<sequence>MNDEQREDQGEPEYYGNVTILQLETYPQFEALSTNNVEVTFKDSLGYEHNNFYLTNANGQIEGGGVYTTLLLALLNNKFVTLKTNGFVGSHNERYITGVIITYNA</sequence>
<accession>A0A2D0LFQ3</accession>
<evidence type="ECO:0000313" key="1">
    <source>
        <dbReference type="EMBL" id="PHM74482.1"/>
    </source>
</evidence>
<protein>
    <submittedName>
        <fullName evidence="1">Uncharacterized protein</fullName>
    </submittedName>
</protein>
<keyword evidence="2" id="KW-1185">Reference proteome</keyword>
<organism evidence="1 2">
    <name type="scientific">Xenorhabdus kozodoii</name>
    <dbReference type="NCBI Taxonomy" id="351676"/>
    <lineage>
        <taxon>Bacteria</taxon>
        <taxon>Pseudomonadati</taxon>
        <taxon>Pseudomonadota</taxon>
        <taxon>Gammaproteobacteria</taxon>
        <taxon>Enterobacterales</taxon>
        <taxon>Morganellaceae</taxon>
        <taxon>Xenorhabdus</taxon>
    </lineage>
</organism>
<dbReference type="RefSeq" id="WP_099140798.1">
    <property type="nucleotide sequence ID" value="NZ_CAWNOR010000075.1"/>
</dbReference>
<proteinExistence type="predicted"/>
<dbReference type="OrthoDB" id="6445774at2"/>
<reference evidence="1 2" key="1">
    <citation type="journal article" date="2017" name="Nat. Microbiol.">
        <title>Natural product diversity associated with the nematode symbionts Photorhabdus and Xenorhabdus.</title>
        <authorList>
            <person name="Tobias N.J."/>
            <person name="Wolff H."/>
            <person name="Djahanschiri B."/>
            <person name="Grundmann F."/>
            <person name="Kronenwerth M."/>
            <person name="Shi Y.M."/>
            <person name="Simonyi S."/>
            <person name="Grun P."/>
            <person name="Shapiro-Ilan D."/>
            <person name="Pidot S.J."/>
            <person name="Stinear T.P."/>
            <person name="Ebersberger I."/>
            <person name="Bode H.B."/>
        </authorList>
    </citation>
    <scope>NUCLEOTIDE SEQUENCE [LARGE SCALE GENOMIC DNA]</scope>
    <source>
        <strain evidence="1 2">DSM 17907</strain>
    </source>
</reference>
<comment type="caution">
    <text evidence="1">The sequence shown here is derived from an EMBL/GenBank/DDBJ whole genome shotgun (WGS) entry which is preliminary data.</text>
</comment>